<evidence type="ECO:0000313" key="3">
    <source>
        <dbReference type="Proteomes" id="UP001445335"/>
    </source>
</evidence>
<gene>
    <name evidence="2" type="ORF">WJX81_007730</name>
</gene>
<accession>A0AAW1QZH7</accession>
<reference evidence="2 3" key="1">
    <citation type="journal article" date="2024" name="Nat. Commun.">
        <title>Phylogenomics reveals the evolutionary origins of lichenization in chlorophyte algae.</title>
        <authorList>
            <person name="Puginier C."/>
            <person name="Libourel C."/>
            <person name="Otte J."/>
            <person name="Skaloud P."/>
            <person name="Haon M."/>
            <person name="Grisel S."/>
            <person name="Petersen M."/>
            <person name="Berrin J.G."/>
            <person name="Delaux P.M."/>
            <person name="Dal Grande F."/>
            <person name="Keller J."/>
        </authorList>
    </citation>
    <scope>NUCLEOTIDE SEQUENCE [LARGE SCALE GENOMIC DNA]</scope>
    <source>
        <strain evidence="2 3">SAG 245.80</strain>
    </source>
</reference>
<dbReference type="AlphaFoldDB" id="A0AAW1QZH7"/>
<dbReference type="EMBL" id="JALJOU010000061">
    <property type="protein sequence ID" value="KAK9826904.1"/>
    <property type="molecule type" value="Genomic_DNA"/>
</dbReference>
<comment type="caution">
    <text evidence="2">The sequence shown here is derived from an EMBL/GenBank/DDBJ whole genome shotgun (WGS) entry which is preliminary data.</text>
</comment>
<protein>
    <submittedName>
        <fullName evidence="2">Uncharacterized protein</fullName>
    </submittedName>
</protein>
<feature type="compositionally biased region" description="Gly residues" evidence="1">
    <location>
        <begin position="133"/>
        <end position="142"/>
    </location>
</feature>
<keyword evidence="3" id="KW-1185">Reference proteome</keyword>
<feature type="compositionally biased region" description="Basic and acidic residues" evidence="1">
    <location>
        <begin position="117"/>
        <end position="130"/>
    </location>
</feature>
<proteinExistence type="predicted"/>
<dbReference type="Proteomes" id="UP001445335">
    <property type="component" value="Unassembled WGS sequence"/>
</dbReference>
<dbReference type="PANTHER" id="PTHR35763">
    <property type="entry name" value="COMPLEX 1 LYR-LIKE PROTEIN"/>
    <property type="match status" value="1"/>
</dbReference>
<sequence length="142" mass="15889">MEPQAAYRTLLRLLKRHLGGAANSRPWLEHVASEFRSSAGLSAAELDSRLQLLKDYVFLLQHTHEHLDLLLSYNIGIDRDARQRDTMRRSAASVGLQLPEVLRDPVSHKYGVSSRDTSGERAKLARHAYDDSSGGGGRGRQR</sequence>
<evidence type="ECO:0000313" key="2">
    <source>
        <dbReference type="EMBL" id="KAK9826904.1"/>
    </source>
</evidence>
<feature type="region of interest" description="Disordered" evidence="1">
    <location>
        <begin position="107"/>
        <end position="142"/>
    </location>
</feature>
<dbReference type="PANTHER" id="PTHR35763:SF1">
    <property type="entry name" value="OS11G0133900 PROTEIN"/>
    <property type="match status" value="1"/>
</dbReference>
<organism evidence="2 3">
    <name type="scientific">Elliptochloris bilobata</name>
    <dbReference type="NCBI Taxonomy" id="381761"/>
    <lineage>
        <taxon>Eukaryota</taxon>
        <taxon>Viridiplantae</taxon>
        <taxon>Chlorophyta</taxon>
        <taxon>core chlorophytes</taxon>
        <taxon>Trebouxiophyceae</taxon>
        <taxon>Trebouxiophyceae incertae sedis</taxon>
        <taxon>Elliptochloris clade</taxon>
        <taxon>Elliptochloris</taxon>
    </lineage>
</organism>
<name>A0AAW1QZH7_9CHLO</name>
<dbReference type="Pfam" id="PF13233">
    <property type="entry name" value="Complex1_LYR_2"/>
    <property type="match status" value="1"/>
</dbReference>
<evidence type="ECO:0000256" key="1">
    <source>
        <dbReference type="SAM" id="MobiDB-lite"/>
    </source>
</evidence>